<dbReference type="EMBL" id="JAINZZ010000085">
    <property type="protein sequence ID" value="MBY8882735.1"/>
    <property type="molecule type" value="Genomic_DNA"/>
</dbReference>
<evidence type="ECO:0000256" key="1">
    <source>
        <dbReference type="SAM" id="SignalP"/>
    </source>
</evidence>
<protein>
    <recommendedName>
        <fullName evidence="4">Secreted protein</fullName>
    </recommendedName>
</protein>
<comment type="caution">
    <text evidence="2">The sequence shown here is derived from an EMBL/GenBank/DDBJ whole genome shotgun (WGS) entry which is preliminary data.</text>
</comment>
<keyword evidence="1" id="KW-0732">Signal</keyword>
<accession>A0ABS7QJY7</accession>
<dbReference type="Proteomes" id="UP000778578">
    <property type="component" value="Unassembled WGS sequence"/>
</dbReference>
<organism evidence="2 3">
    <name type="scientific">Actinacidiphila acidipaludis</name>
    <dbReference type="NCBI Taxonomy" id="2873382"/>
    <lineage>
        <taxon>Bacteria</taxon>
        <taxon>Bacillati</taxon>
        <taxon>Actinomycetota</taxon>
        <taxon>Actinomycetes</taxon>
        <taxon>Kitasatosporales</taxon>
        <taxon>Streptomycetaceae</taxon>
        <taxon>Actinacidiphila</taxon>
    </lineage>
</organism>
<evidence type="ECO:0008006" key="4">
    <source>
        <dbReference type="Google" id="ProtNLM"/>
    </source>
</evidence>
<evidence type="ECO:0000313" key="2">
    <source>
        <dbReference type="EMBL" id="MBY8882735.1"/>
    </source>
</evidence>
<gene>
    <name evidence="2" type="ORF">K7862_34625</name>
</gene>
<evidence type="ECO:0000313" key="3">
    <source>
        <dbReference type="Proteomes" id="UP000778578"/>
    </source>
</evidence>
<feature type="signal peptide" evidence="1">
    <location>
        <begin position="1"/>
        <end position="17"/>
    </location>
</feature>
<feature type="chain" id="PRO_5046544920" description="Secreted protein" evidence="1">
    <location>
        <begin position="18"/>
        <end position="245"/>
    </location>
</feature>
<proteinExistence type="predicted"/>
<name>A0ABS7QJY7_9ACTN</name>
<keyword evidence="3" id="KW-1185">Reference proteome</keyword>
<reference evidence="2 3" key="1">
    <citation type="submission" date="2021-08" db="EMBL/GenBank/DDBJ databases">
        <title>WGS of actinomycetes from Thailand.</title>
        <authorList>
            <person name="Thawai C."/>
        </authorList>
    </citation>
    <scope>NUCLEOTIDE SEQUENCE [LARGE SCALE GENOMIC DNA]</scope>
    <source>
        <strain evidence="2 3">PLK6-54</strain>
    </source>
</reference>
<sequence>MVTTAALSAAAAAPAHAASGSASTLSAAAQSPSASADTFRDCPALPAGVDPSQWRCEALTATGSLTLGSRTVPALAPMTITHAEGPLADGGDGQVWGAMRSGPGPVPGGLLGIPGTADRNPWTSLSLMPEYGGRSDFYSTGNSLGLLTLRFRVLSPLLPRTCVIGRDNPVELRLQRVGGSQWVSQDPPVIDFDARDDAFAVPAATGCGPLGPLVDAHLGVPAATGNSIALSASYTFATYDRLPVG</sequence>